<dbReference type="EnsemblMetazoa" id="ASIC010651-RA">
    <property type="protein sequence ID" value="ASIC010651-PA"/>
    <property type="gene ID" value="ASIC010651"/>
</dbReference>
<feature type="chain" id="PRO_5001784079" evidence="2">
    <location>
        <begin position="25"/>
        <end position="352"/>
    </location>
</feature>
<dbReference type="OrthoDB" id="10667037at2759"/>
<sequence length="352" mass="39282">MADMMLRTAVVLCGIALIPNSVDAQYGLRRTPHVLSIDEYDSDELVPMAPRVVPIANDGGFTRNYRSHPSGGKPTVLTPAEQLPLSDDLIEHLESLLRMAQQKQKRMRADAKRSKVEASQTEGKSYSTVTPMPTTSESINRTAPVSAEVTSTTPASSREIGKKWFPVLLQEAIENVLRQNDTDDELDELVDHIAAGSGTYRFETSPGDRYQDDFQQSNEHLNSQTRKYNLRRTFTPSISKEPSERNTSPTPPTSPTTTPEPDSFEEDELLHQATTNVFLKAKKAKSSRKQLQSGDASENRSGPLKLTFDTREDPLSSLFETDVGKGKRTSKKAGKKRHPWYSSEEMHDESRS</sequence>
<dbReference type="EMBL" id="KE525227">
    <property type="protein sequence ID" value="KFB42892.1"/>
    <property type="molecule type" value="Genomic_DNA"/>
</dbReference>
<feature type="signal peptide" evidence="2">
    <location>
        <begin position="1"/>
        <end position="24"/>
    </location>
</feature>
<feature type="compositionally biased region" description="Polar residues" evidence="1">
    <location>
        <begin position="220"/>
        <end position="240"/>
    </location>
</feature>
<evidence type="ECO:0000256" key="2">
    <source>
        <dbReference type="SAM" id="SignalP"/>
    </source>
</evidence>
<feature type="compositionally biased region" description="Basic and acidic residues" evidence="1">
    <location>
        <begin position="107"/>
        <end position="116"/>
    </location>
</feature>
<keyword evidence="5" id="KW-1185">Reference proteome</keyword>
<feature type="compositionally biased region" description="Polar residues" evidence="1">
    <location>
        <begin position="117"/>
        <end position="154"/>
    </location>
</feature>
<dbReference type="EMBL" id="ATLV01018282">
    <property type="status" value="NOT_ANNOTATED_CDS"/>
    <property type="molecule type" value="Genomic_DNA"/>
</dbReference>
<feature type="region of interest" description="Disordered" evidence="1">
    <location>
        <begin position="105"/>
        <end position="154"/>
    </location>
</feature>
<feature type="compositionally biased region" description="Basic residues" evidence="1">
    <location>
        <begin position="326"/>
        <end position="339"/>
    </location>
</feature>
<protein>
    <submittedName>
        <fullName evidence="3">AGAP013160-PA-like protein</fullName>
    </submittedName>
</protein>
<dbReference type="AlphaFoldDB" id="A0A084VY48"/>
<dbReference type="VEuPathDB" id="VectorBase:ASIS021432"/>
<name>A0A084VY48_ANOSI</name>
<evidence type="ECO:0000313" key="4">
    <source>
        <dbReference type="EnsemblMetazoa" id="ASIC010651-PA"/>
    </source>
</evidence>
<accession>A0A084VY48</accession>
<evidence type="ECO:0000256" key="1">
    <source>
        <dbReference type="SAM" id="MobiDB-lite"/>
    </source>
</evidence>
<reference evidence="4" key="2">
    <citation type="submission" date="2020-05" db="UniProtKB">
        <authorList>
            <consortium name="EnsemblMetazoa"/>
        </authorList>
    </citation>
    <scope>IDENTIFICATION</scope>
</reference>
<gene>
    <name evidence="3" type="ORF">ZHAS_00010651</name>
</gene>
<keyword evidence="2" id="KW-0732">Signal</keyword>
<evidence type="ECO:0000313" key="5">
    <source>
        <dbReference type="Proteomes" id="UP000030765"/>
    </source>
</evidence>
<feature type="region of interest" description="Disordered" evidence="1">
    <location>
        <begin position="220"/>
        <end position="352"/>
    </location>
</feature>
<dbReference type="EMBL" id="ATLV01018280">
    <property type="status" value="NOT_ANNOTATED_CDS"/>
    <property type="molecule type" value="Genomic_DNA"/>
</dbReference>
<feature type="compositionally biased region" description="Polar residues" evidence="1">
    <location>
        <begin position="289"/>
        <end position="300"/>
    </location>
</feature>
<dbReference type="VEuPathDB" id="VectorBase:ASIC010651"/>
<dbReference type="Proteomes" id="UP000030765">
    <property type="component" value="Unassembled WGS sequence"/>
</dbReference>
<evidence type="ECO:0000313" key="3">
    <source>
        <dbReference type="EMBL" id="KFB42892.1"/>
    </source>
</evidence>
<organism evidence="3">
    <name type="scientific">Anopheles sinensis</name>
    <name type="common">Mosquito</name>
    <dbReference type="NCBI Taxonomy" id="74873"/>
    <lineage>
        <taxon>Eukaryota</taxon>
        <taxon>Metazoa</taxon>
        <taxon>Ecdysozoa</taxon>
        <taxon>Arthropoda</taxon>
        <taxon>Hexapoda</taxon>
        <taxon>Insecta</taxon>
        <taxon>Pterygota</taxon>
        <taxon>Neoptera</taxon>
        <taxon>Endopterygota</taxon>
        <taxon>Diptera</taxon>
        <taxon>Nematocera</taxon>
        <taxon>Culicoidea</taxon>
        <taxon>Culicidae</taxon>
        <taxon>Anophelinae</taxon>
        <taxon>Anopheles</taxon>
    </lineage>
</organism>
<dbReference type="EMBL" id="ATLV01018281">
    <property type="status" value="NOT_ANNOTATED_CDS"/>
    <property type="molecule type" value="Genomic_DNA"/>
</dbReference>
<reference evidence="3 5" key="1">
    <citation type="journal article" date="2014" name="BMC Genomics">
        <title>Genome sequence of Anopheles sinensis provides insight into genetics basis of mosquito competence for malaria parasites.</title>
        <authorList>
            <person name="Zhou D."/>
            <person name="Zhang D."/>
            <person name="Ding G."/>
            <person name="Shi L."/>
            <person name="Hou Q."/>
            <person name="Ye Y."/>
            <person name="Xu Y."/>
            <person name="Zhou H."/>
            <person name="Xiong C."/>
            <person name="Li S."/>
            <person name="Yu J."/>
            <person name="Hong S."/>
            <person name="Yu X."/>
            <person name="Zou P."/>
            <person name="Chen C."/>
            <person name="Chang X."/>
            <person name="Wang W."/>
            <person name="Lv Y."/>
            <person name="Sun Y."/>
            <person name="Ma L."/>
            <person name="Shen B."/>
            <person name="Zhu C."/>
        </authorList>
    </citation>
    <scope>NUCLEOTIDE SEQUENCE [LARGE SCALE GENOMIC DNA]</scope>
</reference>
<proteinExistence type="predicted"/>